<sequence>MNKKKIRIGVVGLGGIGGFVGGLLANHYHRGSSVEVIFICRGATLEKILQNGLDLETKGQILNVHPAIAAEKPEDIGLLDLLIIAVKTYSLRQVLQRYITCLGEHSIVISLQNSVNAKNEISQIITHSHILDGCIYVASNVAAPGVVKHLGGPGKIYFGTSINADAYKWLEKTFRVAGINASFTANIQEVLWQKFLFVSPVAAITSAYGKTFGELTKEPYTGQLRRMMQEIYELASAKGICLSESAKDDALKMMEKFPYETKSSMQLDYEHGRPTEIEALVEFVVKSSSRYNLPAQEYKKIYHNIQQQYGY</sequence>
<dbReference type="OrthoDB" id="9796561at2"/>
<gene>
    <name evidence="12" type="ORF">C900_05590</name>
</gene>
<accession>L8JNF0</accession>
<comment type="function">
    <text evidence="9">Catalyzes the NADPH-dependent reduction of ketopantoate into pantoic acid.</text>
</comment>
<comment type="similarity">
    <text evidence="2 9">Belongs to the ketopantoate reductase family.</text>
</comment>
<comment type="catalytic activity">
    <reaction evidence="8 9">
        <text>(R)-pantoate + NADP(+) = 2-dehydropantoate + NADPH + H(+)</text>
        <dbReference type="Rhea" id="RHEA:16233"/>
        <dbReference type="ChEBI" id="CHEBI:11561"/>
        <dbReference type="ChEBI" id="CHEBI:15378"/>
        <dbReference type="ChEBI" id="CHEBI:15980"/>
        <dbReference type="ChEBI" id="CHEBI:57783"/>
        <dbReference type="ChEBI" id="CHEBI:58349"/>
        <dbReference type="EC" id="1.1.1.169"/>
    </reaction>
</comment>
<evidence type="ECO:0000259" key="11">
    <source>
        <dbReference type="Pfam" id="PF08546"/>
    </source>
</evidence>
<name>L8JNF0_9BACT</name>
<evidence type="ECO:0000256" key="4">
    <source>
        <dbReference type="ARBA" id="ARBA00019465"/>
    </source>
</evidence>
<evidence type="ECO:0000256" key="9">
    <source>
        <dbReference type="RuleBase" id="RU362068"/>
    </source>
</evidence>
<dbReference type="SUPFAM" id="SSF48179">
    <property type="entry name" value="6-phosphogluconate dehydrogenase C-terminal domain-like"/>
    <property type="match status" value="1"/>
</dbReference>
<keyword evidence="5 9" id="KW-0521">NADP</keyword>
<dbReference type="EC" id="1.1.1.169" evidence="3 9"/>
<dbReference type="STRING" id="1237149.C900_05590"/>
<dbReference type="InterPro" id="IPR013752">
    <property type="entry name" value="KPA_reductase"/>
</dbReference>
<dbReference type="InterPro" id="IPR051402">
    <property type="entry name" value="KPR-Related"/>
</dbReference>
<dbReference type="PANTHER" id="PTHR21708">
    <property type="entry name" value="PROBABLE 2-DEHYDROPANTOATE 2-REDUCTASE"/>
    <property type="match status" value="1"/>
</dbReference>
<dbReference type="InterPro" id="IPR036291">
    <property type="entry name" value="NAD(P)-bd_dom_sf"/>
</dbReference>
<dbReference type="Gene3D" id="3.40.50.720">
    <property type="entry name" value="NAD(P)-binding Rossmann-like Domain"/>
    <property type="match status" value="1"/>
</dbReference>
<protein>
    <recommendedName>
        <fullName evidence="4 9">2-dehydropantoate 2-reductase</fullName>
        <ecNumber evidence="3 9">1.1.1.169</ecNumber>
    </recommendedName>
    <alternativeName>
        <fullName evidence="7 9">Ketopantoate reductase</fullName>
    </alternativeName>
</protein>
<evidence type="ECO:0000256" key="6">
    <source>
        <dbReference type="ARBA" id="ARBA00023002"/>
    </source>
</evidence>
<dbReference type="SUPFAM" id="SSF51735">
    <property type="entry name" value="NAD(P)-binding Rossmann-fold domains"/>
    <property type="match status" value="1"/>
</dbReference>
<evidence type="ECO:0000313" key="13">
    <source>
        <dbReference type="Proteomes" id="UP000011135"/>
    </source>
</evidence>
<dbReference type="GO" id="GO:0015940">
    <property type="term" value="P:pantothenate biosynthetic process"/>
    <property type="evidence" value="ECO:0007669"/>
    <property type="project" value="UniProtKB-UniPathway"/>
</dbReference>
<dbReference type="GO" id="GO:0008677">
    <property type="term" value="F:2-dehydropantoate 2-reductase activity"/>
    <property type="evidence" value="ECO:0007669"/>
    <property type="project" value="UniProtKB-EC"/>
</dbReference>
<dbReference type="PANTHER" id="PTHR21708:SF26">
    <property type="entry name" value="2-DEHYDROPANTOATE 2-REDUCTASE"/>
    <property type="match status" value="1"/>
</dbReference>
<keyword evidence="13" id="KW-1185">Reference proteome</keyword>
<dbReference type="InterPro" id="IPR013332">
    <property type="entry name" value="KPR_N"/>
</dbReference>
<evidence type="ECO:0000313" key="12">
    <source>
        <dbReference type="EMBL" id="ELR68897.1"/>
    </source>
</evidence>
<dbReference type="RefSeq" id="WP_009582692.1">
    <property type="nucleotide sequence ID" value="NZ_AMZN01000087.1"/>
</dbReference>
<feature type="domain" description="Ketopantoate reductase C-terminal" evidence="11">
    <location>
        <begin position="186"/>
        <end position="307"/>
    </location>
</feature>
<dbReference type="InterPro" id="IPR013328">
    <property type="entry name" value="6PGD_dom2"/>
</dbReference>
<dbReference type="Pfam" id="PF08546">
    <property type="entry name" value="ApbA_C"/>
    <property type="match status" value="1"/>
</dbReference>
<proteinExistence type="inferred from homology"/>
<dbReference type="NCBIfam" id="TIGR00745">
    <property type="entry name" value="apbA_panE"/>
    <property type="match status" value="1"/>
</dbReference>
<dbReference type="Gene3D" id="1.10.1040.10">
    <property type="entry name" value="N-(1-d-carboxylethyl)-l-norvaline Dehydrogenase, domain 2"/>
    <property type="match status" value="1"/>
</dbReference>
<dbReference type="AlphaFoldDB" id="L8JNF0"/>
<dbReference type="InterPro" id="IPR003710">
    <property type="entry name" value="ApbA"/>
</dbReference>
<evidence type="ECO:0000256" key="3">
    <source>
        <dbReference type="ARBA" id="ARBA00013014"/>
    </source>
</evidence>
<keyword evidence="9" id="KW-0566">Pantothenate biosynthesis</keyword>
<evidence type="ECO:0000256" key="1">
    <source>
        <dbReference type="ARBA" id="ARBA00004994"/>
    </source>
</evidence>
<dbReference type="Pfam" id="PF02558">
    <property type="entry name" value="ApbA"/>
    <property type="match status" value="1"/>
</dbReference>
<evidence type="ECO:0000256" key="2">
    <source>
        <dbReference type="ARBA" id="ARBA00007870"/>
    </source>
</evidence>
<evidence type="ECO:0000259" key="10">
    <source>
        <dbReference type="Pfam" id="PF02558"/>
    </source>
</evidence>
<dbReference type="eggNOG" id="COG1893">
    <property type="taxonomic scope" value="Bacteria"/>
</dbReference>
<comment type="pathway">
    <text evidence="1 9">Cofactor biosynthesis; (R)-pantothenate biosynthesis; (R)-pantoate from 3-methyl-2-oxobutanoate: step 2/2.</text>
</comment>
<dbReference type="GO" id="GO:0005737">
    <property type="term" value="C:cytoplasm"/>
    <property type="evidence" value="ECO:0007669"/>
    <property type="project" value="TreeGrafter"/>
</dbReference>
<dbReference type="Proteomes" id="UP000011135">
    <property type="component" value="Unassembled WGS sequence"/>
</dbReference>
<organism evidence="12 13">
    <name type="scientific">Fulvivirga imtechensis AK7</name>
    <dbReference type="NCBI Taxonomy" id="1237149"/>
    <lineage>
        <taxon>Bacteria</taxon>
        <taxon>Pseudomonadati</taxon>
        <taxon>Bacteroidota</taxon>
        <taxon>Cytophagia</taxon>
        <taxon>Cytophagales</taxon>
        <taxon>Fulvivirgaceae</taxon>
        <taxon>Fulvivirga</taxon>
    </lineage>
</organism>
<reference evidence="12 13" key="1">
    <citation type="submission" date="2012-12" db="EMBL/GenBank/DDBJ databases">
        <title>Genome assembly of Fulvivirga imtechensis AK7.</title>
        <authorList>
            <person name="Nupur N."/>
            <person name="Khatri I."/>
            <person name="Kumar R."/>
            <person name="Subramanian S."/>
            <person name="Pinnaka A."/>
        </authorList>
    </citation>
    <scope>NUCLEOTIDE SEQUENCE [LARGE SCALE GENOMIC DNA]</scope>
    <source>
        <strain evidence="12 13">AK7</strain>
    </source>
</reference>
<dbReference type="EMBL" id="AMZN01000087">
    <property type="protein sequence ID" value="ELR68897.1"/>
    <property type="molecule type" value="Genomic_DNA"/>
</dbReference>
<evidence type="ECO:0000256" key="5">
    <source>
        <dbReference type="ARBA" id="ARBA00022857"/>
    </source>
</evidence>
<evidence type="ECO:0000256" key="7">
    <source>
        <dbReference type="ARBA" id="ARBA00032024"/>
    </source>
</evidence>
<evidence type="ECO:0000256" key="8">
    <source>
        <dbReference type="ARBA" id="ARBA00048793"/>
    </source>
</evidence>
<keyword evidence="6 9" id="KW-0560">Oxidoreductase</keyword>
<dbReference type="UniPathway" id="UPA00028">
    <property type="reaction ID" value="UER00004"/>
</dbReference>
<dbReference type="InterPro" id="IPR008927">
    <property type="entry name" value="6-PGluconate_DH-like_C_sf"/>
</dbReference>
<comment type="caution">
    <text evidence="12">The sequence shown here is derived from an EMBL/GenBank/DDBJ whole genome shotgun (WGS) entry which is preliminary data.</text>
</comment>
<feature type="domain" description="Ketopantoate reductase N-terminal" evidence="10">
    <location>
        <begin position="8"/>
        <end position="160"/>
    </location>
</feature>